<protein>
    <submittedName>
        <fullName evidence="2">Uncharacterized protein</fullName>
    </submittedName>
</protein>
<evidence type="ECO:0000256" key="1">
    <source>
        <dbReference type="SAM" id="MobiDB-lite"/>
    </source>
</evidence>
<accession>A0ABQ4X9U8</accession>
<evidence type="ECO:0000313" key="2">
    <source>
        <dbReference type="EMBL" id="GJS62042.1"/>
    </source>
</evidence>
<feature type="region of interest" description="Disordered" evidence="1">
    <location>
        <begin position="54"/>
        <end position="74"/>
    </location>
</feature>
<proteinExistence type="predicted"/>
<reference evidence="2" key="2">
    <citation type="submission" date="2022-01" db="EMBL/GenBank/DDBJ databases">
        <authorList>
            <person name="Yamashiro T."/>
            <person name="Shiraishi A."/>
            <person name="Satake H."/>
            <person name="Nakayama K."/>
        </authorList>
    </citation>
    <scope>NUCLEOTIDE SEQUENCE</scope>
</reference>
<dbReference type="Proteomes" id="UP001151760">
    <property type="component" value="Unassembled WGS sequence"/>
</dbReference>
<keyword evidence="3" id="KW-1185">Reference proteome</keyword>
<name>A0ABQ4X9U8_9ASTR</name>
<feature type="compositionally biased region" description="Basic residues" evidence="1">
    <location>
        <begin position="60"/>
        <end position="71"/>
    </location>
</feature>
<evidence type="ECO:0000313" key="3">
    <source>
        <dbReference type="Proteomes" id="UP001151760"/>
    </source>
</evidence>
<dbReference type="EMBL" id="BQNB010009333">
    <property type="protein sequence ID" value="GJS62042.1"/>
    <property type="molecule type" value="Genomic_DNA"/>
</dbReference>
<comment type="caution">
    <text evidence="2">The sequence shown here is derived from an EMBL/GenBank/DDBJ whole genome shotgun (WGS) entry which is preliminary data.</text>
</comment>
<sequence>MGPTSSLGIIAGERIPYEASPTSIPQRHVAGENPDVSPGKRAIVVPLLCPNSTLVDSKGHQKRNKRSSIRGKKADTVVQELSPSLARRSEAESLTLMREAPTIVTERVTLFPSSLVRRAEHCEKKDANRLSKEIEESVRVQLMNIKVKNSAQVAEEWEIHMKVQVWRSMRYKKRDTLVAVILEVICIKDLVALHFGETFVMD</sequence>
<gene>
    <name evidence="2" type="ORF">Tco_0656826</name>
</gene>
<organism evidence="2 3">
    <name type="scientific">Tanacetum coccineum</name>
    <dbReference type="NCBI Taxonomy" id="301880"/>
    <lineage>
        <taxon>Eukaryota</taxon>
        <taxon>Viridiplantae</taxon>
        <taxon>Streptophyta</taxon>
        <taxon>Embryophyta</taxon>
        <taxon>Tracheophyta</taxon>
        <taxon>Spermatophyta</taxon>
        <taxon>Magnoliopsida</taxon>
        <taxon>eudicotyledons</taxon>
        <taxon>Gunneridae</taxon>
        <taxon>Pentapetalae</taxon>
        <taxon>asterids</taxon>
        <taxon>campanulids</taxon>
        <taxon>Asterales</taxon>
        <taxon>Asteraceae</taxon>
        <taxon>Asteroideae</taxon>
        <taxon>Anthemideae</taxon>
        <taxon>Anthemidinae</taxon>
        <taxon>Tanacetum</taxon>
    </lineage>
</organism>
<reference evidence="2" key="1">
    <citation type="journal article" date="2022" name="Int. J. Mol. Sci.">
        <title>Draft Genome of Tanacetum Coccineum: Genomic Comparison of Closely Related Tanacetum-Family Plants.</title>
        <authorList>
            <person name="Yamashiro T."/>
            <person name="Shiraishi A."/>
            <person name="Nakayama K."/>
            <person name="Satake H."/>
        </authorList>
    </citation>
    <scope>NUCLEOTIDE SEQUENCE</scope>
</reference>